<feature type="domain" description="ATPase BadF/BadG/BcrA/BcrD type" evidence="1">
    <location>
        <begin position="327"/>
        <end position="580"/>
    </location>
</feature>
<comment type="caution">
    <text evidence="3">The sequence shown here is derived from an EMBL/GenBank/DDBJ whole genome shotgun (WGS) entry which is preliminary data.</text>
</comment>
<sequence length="1421" mass="158086">MGTSNKTYNRLGIDIGSTTVKVAILDSEDKLLFSDYQRHFANIQETLAELLTKAYDKLGPMDLASSITGSGGLTLAKHLDIPFVQEVVAVATSLKDYAPQTDVAIELGGEDAKIIYFTGGVDQRMNGICAGGTGSFIDQMASLLQTDASGLNELAKNYHEIYPIAARCGVFAKTDIQPLINEGAAKEDLAASIFQAVVNQTISGLACGKPIRGNVAFLGGPLHFLDQLKEAFIRTLHLTDEHIIAPEHSHLFAAIGAAMNVKVGTTVTPITQMINRLTKGIKMNFEIKRMDPLFASEKEYEDFTARHKQHTVKKGNLREYHGKCFFGVDAGSTTTKVALVAEDGSLLYSFYSNNNGSPLSTTVRAIREIYEQMPDDVTIAYGCSTGYGEALIKAALQLDMGEVETVAHYYAASFFQPDVDCILDIGGQDMKCIKIKNHTVDSVQLNEACSSGCGSFIETFAKSLNYTVVDFAKAALFAKNPTDLGTRCTVFMNSNVKQAQKEGATVADISAGLAYSVIKNALFKVIKINDASDLGKHVVVQGGTFYNDAVLRSFEKIAGCEAVRPDIAGIMGAFGAALVAREYYQSHKEPKTSMLSMNDILSLKYTTRLTRCQGCTNHCLLTINRFSNGSHYIFGNRCERGLGKEKNKENIPNLFDYKYHRIFDYEPLEEKDAKRGTVGIARVLNMYENFPLWAVFFKKLGYRVVLSPDSNRSIYEMGIESIPSESECYPAKLAHGHVTWLLRNNVHFIFYPCIPYERVEFDDAQNHYNCPIVTSYAENIKNNVEELRSPDVTFMNPFLALTNEEIMTKRLVEEFGKLGIPEDEIREAAHAGWLEMQKCREDIQKKGEETLEYLKKTGKRGIVLAGRPYHVDPEINHGIPELITSYGIAVLTEDSISHLAKMDGRLIVLNQWMYHSRLYAAAQFVRTQENLDLIQLNSFGCGLDAVTTDQVNDILTGSGKIYTVLKIDEVNNLGAARIRIRSLLSAIRVREQKHIERHVVSSAYNRVLFTKEMKKNYTILCPQMSPIHFDLLETALRSSGYNVEIMKESRTAVDVGLKYVNNDACYPSLIVVGQIMDALLSGRYDLNHVAIFMTQTGGGCRASNYVGFIRRALEKAGMAQIPVVSLNLSKLEANPGMTYTPALAIRAVQAIVYGDIFMRTVYRMRPYEKVPGSVNAMHEKWKRICNNDLKRAPSMTRFNHIIKDMIRDFDNIPIYEDKVIPRVGIVGEILVKFLPQANNHLVELLEREGAEAVMPDMLDFFLYCFYNSNFKAEKLGTSSAAARMCNIGIAALEYMRKAARKAFAQSKHFTPPADIRDLAKYADPLVSIGNQTGEGWFLTGEIMELIHSGVNNVVCTQPFGCLPNHIVGKGVIKEIRHQYPESNIIAVDYDPGASEVNQLNRIKLMLATAQSNLDKDQKNKK</sequence>
<organism evidence="3 4">
    <name type="scientific">Anthropogastromicrobium aceti</name>
    <dbReference type="NCBI Taxonomy" id="2981768"/>
    <lineage>
        <taxon>Bacteria</taxon>
        <taxon>Bacillati</taxon>
        <taxon>Bacillota</taxon>
        <taxon>Clostridia</taxon>
        <taxon>Lachnospirales</taxon>
        <taxon>Lachnospiraceae</taxon>
        <taxon>Anthropogastromicrobium</taxon>
    </lineage>
</organism>
<dbReference type="PANTHER" id="PTHR32329:SF4">
    <property type="entry name" value="ACTIVATOR OF 2-HYDROXYACYL-COA DEHYDRATASE"/>
    <property type="match status" value="1"/>
</dbReference>
<evidence type="ECO:0000313" key="4">
    <source>
        <dbReference type="Proteomes" id="UP001198200"/>
    </source>
</evidence>
<dbReference type="SUPFAM" id="SSF53067">
    <property type="entry name" value="Actin-like ATPase domain"/>
    <property type="match status" value="2"/>
</dbReference>
<dbReference type="Pfam" id="PF09989">
    <property type="entry name" value="DUF2229"/>
    <property type="match status" value="1"/>
</dbReference>
<evidence type="ECO:0000313" key="3">
    <source>
        <dbReference type="EMBL" id="MCC2223046.1"/>
    </source>
</evidence>
<dbReference type="CDD" id="cd24034">
    <property type="entry name" value="ASKHA_NBD_O66634-like_rpt1"/>
    <property type="match status" value="1"/>
</dbReference>
<evidence type="ECO:0000259" key="2">
    <source>
        <dbReference type="Pfam" id="PF09989"/>
    </source>
</evidence>
<dbReference type="InterPro" id="IPR002731">
    <property type="entry name" value="ATPase_BadF"/>
</dbReference>
<dbReference type="InterPro" id="IPR018709">
    <property type="entry name" value="CoA_activase_DUF2229"/>
</dbReference>
<dbReference type="RefSeq" id="WP_308732561.1">
    <property type="nucleotide sequence ID" value="NZ_JAJEQN010000066.1"/>
</dbReference>
<protein>
    <submittedName>
        <fullName evidence="3">2-hydroxyacyl-CoA dehydratase</fullName>
    </submittedName>
</protein>
<dbReference type="InterPro" id="IPR051805">
    <property type="entry name" value="Dehydratase_Activator_Redct"/>
</dbReference>
<keyword evidence="4" id="KW-1185">Reference proteome</keyword>
<dbReference type="Pfam" id="PF01869">
    <property type="entry name" value="BcrAD_BadFG"/>
    <property type="match status" value="2"/>
</dbReference>
<feature type="domain" description="DUF2229" evidence="2">
    <location>
        <begin position="677"/>
        <end position="896"/>
    </location>
</feature>
<dbReference type="EMBL" id="JAJEQN010000066">
    <property type="protein sequence ID" value="MCC2223046.1"/>
    <property type="molecule type" value="Genomic_DNA"/>
</dbReference>
<accession>A0AAE3JDI6</accession>
<dbReference type="InterPro" id="IPR043129">
    <property type="entry name" value="ATPase_NBD"/>
</dbReference>
<dbReference type="CDD" id="cd24035">
    <property type="entry name" value="ASKHA_NBD_O66634-like_rpt2"/>
    <property type="match status" value="1"/>
</dbReference>
<dbReference type="PANTHER" id="PTHR32329">
    <property type="entry name" value="BIFUNCTIONAL PROTEIN [INCLUDES 2-HYDROXYACYL-COA DEHYDRATASE (N-TER) AND ITS ACTIVATOR DOMAIN (C_TERM)-RELATED"/>
    <property type="match status" value="1"/>
</dbReference>
<reference evidence="3 4" key="1">
    <citation type="submission" date="2021-10" db="EMBL/GenBank/DDBJ databases">
        <title>Anaerobic single-cell dispensing facilitates the cultivation of human gut bacteria.</title>
        <authorList>
            <person name="Afrizal A."/>
        </authorList>
    </citation>
    <scope>NUCLEOTIDE SEQUENCE [LARGE SCALE GENOMIC DNA]</scope>
    <source>
        <strain evidence="3 4">CLA-AA-H224</strain>
    </source>
</reference>
<name>A0AAE3JDI6_9FIRM</name>
<proteinExistence type="predicted"/>
<feature type="domain" description="ATPase BadF/BadG/BcrA/BcrD type" evidence="1">
    <location>
        <begin position="11"/>
        <end position="259"/>
    </location>
</feature>
<dbReference type="Gene3D" id="3.30.420.40">
    <property type="match status" value="4"/>
</dbReference>
<evidence type="ECO:0000259" key="1">
    <source>
        <dbReference type="Pfam" id="PF01869"/>
    </source>
</evidence>
<dbReference type="Proteomes" id="UP001198200">
    <property type="component" value="Unassembled WGS sequence"/>
</dbReference>
<gene>
    <name evidence="3" type="ORF">LKD48_15700</name>
</gene>